<keyword evidence="1" id="KW-0833">Ubl conjugation pathway</keyword>
<dbReference type="EMBL" id="JAEPRC010000410">
    <property type="protein sequence ID" value="KAG2197902.1"/>
    <property type="molecule type" value="Genomic_DNA"/>
</dbReference>
<dbReference type="SUPFAM" id="SSF54495">
    <property type="entry name" value="UBC-like"/>
    <property type="match status" value="1"/>
</dbReference>
<evidence type="ECO:0000313" key="4">
    <source>
        <dbReference type="EMBL" id="KAG2197902.1"/>
    </source>
</evidence>
<dbReference type="PANTHER" id="PTHR24067">
    <property type="entry name" value="UBIQUITIN-CONJUGATING ENZYME E2"/>
    <property type="match status" value="1"/>
</dbReference>
<dbReference type="CDD" id="cd23799">
    <property type="entry name" value="UBCc_UBE2J"/>
    <property type="match status" value="1"/>
</dbReference>
<evidence type="ECO:0000313" key="5">
    <source>
        <dbReference type="Proteomes" id="UP000650833"/>
    </source>
</evidence>
<evidence type="ECO:0000256" key="2">
    <source>
        <dbReference type="SAM" id="MobiDB-lite"/>
    </source>
</evidence>
<evidence type="ECO:0000259" key="3">
    <source>
        <dbReference type="PROSITE" id="PS50127"/>
    </source>
</evidence>
<sequence>MSANTKYNLKNPARKLLVNYQGVKRIMQEAKELASENTYEYSAHPLEDNIFEWHFTVRGPKDTDFEEGRYHGRIILPNEYPFKPPELIFLTPNGRFELNTKICLSITGFHPEFWQPAWGIRTVLLAVIGFFPTEARGAIGGLDYTKEERRRLAKKSIGWICPICEVNTKDALSETPPDVPNKKEDLPEFMITYKPENDEKKEQEQTVNPAESSQSTSDNAQATMPNAKPKDEKNPIVDSETTAVTDVPQIVQTQVLSIDTSTTSTASNITTTPHSTGSPVWLDALIAGLVSFIAVLVCRKYVF</sequence>
<dbReference type="FunFam" id="3.10.110.10:FF:000086">
    <property type="entry name" value="Ubiquitin-conjugating enzyme E2 J1"/>
    <property type="match status" value="1"/>
</dbReference>
<gene>
    <name evidence="4" type="ORF">INT46_003209</name>
</gene>
<dbReference type="Pfam" id="PF00179">
    <property type="entry name" value="UQ_con"/>
    <property type="match status" value="1"/>
</dbReference>
<dbReference type="Gene3D" id="3.10.110.10">
    <property type="entry name" value="Ubiquitin Conjugating Enzyme"/>
    <property type="match status" value="1"/>
</dbReference>
<feature type="compositionally biased region" description="Polar residues" evidence="2">
    <location>
        <begin position="205"/>
        <end position="224"/>
    </location>
</feature>
<dbReference type="InterPro" id="IPR050113">
    <property type="entry name" value="Ub_conjugating_enzyme"/>
</dbReference>
<proteinExistence type="predicted"/>
<feature type="region of interest" description="Disordered" evidence="2">
    <location>
        <begin position="194"/>
        <end position="235"/>
    </location>
</feature>
<reference evidence="4" key="1">
    <citation type="submission" date="2020-12" db="EMBL/GenBank/DDBJ databases">
        <title>Metabolic potential, ecology and presence of endohyphal bacteria is reflected in genomic diversity of Mucoromycotina.</title>
        <authorList>
            <person name="Muszewska A."/>
            <person name="Okrasinska A."/>
            <person name="Steczkiewicz K."/>
            <person name="Drgas O."/>
            <person name="Orlowska M."/>
            <person name="Perlinska-Lenart U."/>
            <person name="Aleksandrzak-Piekarczyk T."/>
            <person name="Szatraj K."/>
            <person name="Zielenkiewicz U."/>
            <person name="Pilsyk S."/>
            <person name="Malc E."/>
            <person name="Mieczkowski P."/>
            <person name="Kruszewska J.S."/>
            <person name="Biernat P."/>
            <person name="Pawlowska J."/>
        </authorList>
    </citation>
    <scope>NUCLEOTIDE SEQUENCE</scope>
    <source>
        <strain evidence="4">CBS 226.32</strain>
    </source>
</reference>
<name>A0A8H7UXP0_9FUNG</name>
<evidence type="ECO:0000256" key="1">
    <source>
        <dbReference type="ARBA" id="ARBA00022786"/>
    </source>
</evidence>
<keyword evidence="5" id="KW-1185">Reference proteome</keyword>
<dbReference type="PROSITE" id="PS50127">
    <property type="entry name" value="UBC_2"/>
    <property type="match status" value="1"/>
</dbReference>
<dbReference type="Proteomes" id="UP000650833">
    <property type="component" value="Unassembled WGS sequence"/>
</dbReference>
<feature type="compositionally biased region" description="Basic and acidic residues" evidence="2">
    <location>
        <begin position="195"/>
        <end position="204"/>
    </location>
</feature>
<dbReference type="SMART" id="SM00212">
    <property type="entry name" value="UBCc"/>
    <property type="match status" value="1"/>
</dbReference>
<dbReference type="AlphaFoldDB" id="A0A8H7UXP0"/>
<protein>
    <recommendedName>
        <fullName evidence="3">UBC core domain-containing protein</fullName>
    </recommendedName>
</protein>
<feature type="domain" description="UBC core" evidence="3">
    <location>
        <begin position="21"/>
        <end position="170"/>
    </location>
</feature>
<dbReference type="OrthoDB" id="1158011at2759"/>
<organism evidence="4 5">
    <name type="scientific">Mucor plumbeus</name>
    <dbReference type="NCBI Taxonomy" id="97098"/>
    <lineage>
        <taxon>Eukaryota</taxon>
        <taxon>Fungi</taxon>
        <taxon>Fungi incertae sedis</taxon>
        <taxon>Mucoromycota</taxon>
        <taxon>Mucoromycotina</taxon>
        <taxon>Mucoromycetes</taxon>
        <taxon>Mucorales</taxon>
        <taxon>Mucorineae</taxon>
        <taxon>Mucoraceae</taxon>
        <taxon>Mucor</taxon>
    </lineage>
</organism>
<dbReference type="InterPro" id="IPR016135">
    <property type="entry name" value="UBQ-conjugating_enzyme/RWD"/>
</dbReference>
<accession>A0A8H7UXP0</accession>
<dbReference type="InterPro" id="IPR000608">
    <property type="entry name" value="UBC"/>
</dbReference>
<comment type="caution">
    <text evidence="4">The sequence shown here is derived from an EMBL/GenBank/DDBJ whole genome shotgun (WGS) entry which is preliminary data.</text>
</comment>